<evidence type="ECO:0000313" key="2">
    <source>
        <dbReference type="Proteomes" id="UP000196878"/>
    </source>
</evidence>
<dbReference type="Proteomes" id="UP000196878">
    <property type="component" value="Unassembled WGS sequence"/>
</dbReference>
<comment type="caution">
    <text evidence="1">The sequence shown here is derived from an EMBL/GenBank/DDBJ whole genome shotgun (WGS) entry which is preliminary data.</text>
</comment>
<dbReference type="EMBL" id="NIPW01000027">
    <property type="protein sequence ID" value="OWJ76598.1"/>
    <property type="molecule type" value="Genomic_DNA"/>
</dbReference>
<evidence type="ECO:0000313" key="1">
    <source>
        <dbReference type="EMBL" id="OWJ76598.1"/>
    </source>
</evidence>
<dbReference type="OrthoDB" id="6396444at2"/>
<proteinExistence type="predicted"/>
<dbReference type="RefSeq" id="WP_088216036.1">
    <property type="nucleotide sequence ID" value="NZ_NIPW01000027.1"/>
</dbReference>
<keyword evidence="2" id="KW-1185">Reference proteome</keyword>
<dbReference type="Gene3D" id="3.30.980.10">
    <property type="entry name" value="Threonyl-trna Synthetase, Chain A, domain 2"/>
    <property type="match status" value="1"/>
</dbReference>
<accession>A0A212A9C6</accession>
<protein>
    <submittedName>
        <fullName evidence="1">Metal-dependent hydrolase</fullName>
    </submittedName>
</protein>
<dbReference type="AlphaFoldDB" id="A0A212A9C6"/>
<name>A0A212A9C6_9RHOB</name>
<keyword evidence="1" id="KW-0378">Hydrolase</keyword>
<sequence length="285" mass="30244">MTLRYIGGMDTHVTFPAGRLEETATILRILPLPEGRSAVVTDRSPFHPVDPWWPDQPSDRGVMLAGGVTLEVPEAIVLADGAVVDPASTPRGAEGVALQVGHVVGDTSALVEGMEVTLRVDPASRDALATGHTAAHIAALALNRVLAPYWKKTIAEDGQGHPNTDQKLIAASRIGPYGSRETYRIGKSARKAGFDAERFREESAGLANAIATEANAMLGRIRRLEVLPGEDALSGRRTWRATLDDGTVDIPCGGVHTLDPRAIGPISIDLTPSDDGFIMEVKVGP</sequence>
<reference evidence="1 2" key="1">
    <citation type="submission" date="2016-12" db="EMBL/GenBank/DDBJ databases">
        <title>Comparison of Traditional DNA-DNA Hybridization with In Silico Genomic Analysis.</title>
        <authorList>
            <person name="Nicholson A.C."/>
            <person name="Humrighouse B.W."/>
            <person name="Graziano J."/>
            <person name="Lasker B."/>
            <person name="Whitney A.M."/>
            <person name="Mcquiston J.R."/>
        </authorList>
    </citation>
    <scope>NUCLEOTIDE SEQUENCE [LARGE SCALE GENOMIC DNA]</scope>
    <source>
        <strain evidence="1 2">H2240</strain>
    </source>
</reference>
<dbReference type="GO" id="GO:0016787">
    <property type="term" value="F:hydrolase activity"/>
    <property type="evidence" value="ECO:0007669"/>
    <property type="project" value="UniProtKB-KW"/>
</dbReference>
<organism evidence="1 2">
    <name type="scientific">Haematobacter genomosp. 1</name>
    <dbReference type="NCBI Taxonomy" id="366618"/>
    <lineage>
        <taxon>Bacteria</taxon>
        <taxon>Pseudomonadati</taxon>
        <taxon>Pseudomonadota</taxon>
        <taxon>Alphaproteobacteria</taxon>
        <taxon>Rhodobacterales</taxon>
        <taxon>Paracoccaceae</taxon>
        <taxon>Haematobacter</taxon>
    </lineage>
</organism>
<dbReference type="SUPFAM" id="SSF55186">
    <property type="entry name" value="ThrRS/AlaRS common domain"/>
    <property type="match status" value="1"/>
</dbReference>
<gene>
    <name evidence="1" type="ORF">CDV49_13965</name>
</gene>
<dbReference type="InterPro" id="IPR018163">
    <property type="entry name" value="Thr/Ala-tRNA-synth_IIc_edit"/>
</dbReference>
<dbReference type="GO" id="GO:0000166">
    <property type="term" value="F:nucleotide binding"/>
    <property type="evidence" value="ECO:0007669"/>
    <property type="project" value="InterPro"/>
</dbReference>